<dbReference type="PANTHER" id="PTHR47053">
    <property type="entry name" value="MUREIN DD-ENDOPEPTIDASE MEPH-RELATED"/>
    <property type="match status" value="1"/>
</dbReference>
<dbReference type="Gene3D" id="2.30.30.40">
    <property type="entry name" value="SH3 Domains"/>
    <property type="match status" value="1"/>
</dbReference>
<sequence>MQYGICHLSIIPLRNEPQHASELCSQALYGEHFKVLEKRKHWSKIRLAHDNFEGWLDNTQYTIIDESTYQSLQKLKPILSGDLVEFIYDNNNNLLPITIGSNISAAHYLSGKFDGETLQGKQPKERIVSTALNYINSPFLWGGKTPFGIDSSGLTQMVYKLNGYPLLRTATQQSTQGEALSFIEESEAGDLAFFDDDEGNIIHVGIMMPDNYIIHSYGKVRIDRIDHTGIYNTDTKSHSHKLRVIKKII</sequence>
<evidence type="ECO:0000256" key="4">
    <source>
        <dbReference type="ARBA" id="ARBA00022807"/>
    </source>
</evidence>
<dbReference type="PROSITE" id="PS51935">
    <property type="entry name" value="NLPC_P60"/>
    <property type="match status" value="1"/>
</dbReference>
<dbReference type="AlphaFoldDB" id="K2QHU2"/>
<evidence type="ECO:0000256" key="1">
    <source>
        <dbReference type="ARBA" id="ARBA00007074"/>
    </source>
</evidence>
<evidence type="ECO:0000259" key="5">
    <source>
        <dbReference type="PROSITE" id="PS51935"/>
    </source>
</evidence>
<dbReference type="InterPro" id="IPR038765">
    <property type="entry name" value="Papain-like_cys_pep_sf"/>
</dbReference>
<organism evidence="6 7">
    <name type="scientific">Galbibacter marinus</name>
    <dbReference type="NCBI Taxonomy" id="555500"/>
    <lineage>
        <taxon>Bacteria</taxon>
        <taxon>Pseudomonadati</taxon>
        <taxon>Bacteroidota</taxon>
        <taxon>Flavobacteriia</taxon>
        <taxon>Flavobacteriales</taxon>
        <taxon>Flavobacteriaceae</taxon>
        <taxon>Galbibacter</taxon>
    </lineage>
</organism>
<dbReference type="Gene3D" id="3.90.1720.10">
    <property type="entry name" value="endopeptidase domain like (from Nostoc punctiforme)"/>
    <property type="match status" value="1"/>
</dbReference>
<evidence type="ECO:0000313" key="7">
    <source>
        <dbReference type="Proteomes" id="UP000007364"/>
    </source>
</evidence>
<dbReference type="GO" id="GO:0006508">
    <property type="term" value="P:proteolysis"/>
    <property type="evidence" value="ECO:0007669"/>
    <property type="project" value="UniProtKB-KW"/>
</dbReference>
<protein>
    <submittedName>
        <fullName evidence="6">Cell wall-associated hydrolase</fullName>
    </submittedName>
</protein>
<dbReference type="Pfam" id="PF18348">
    <property type="entry name" value="SH3_16"/>
    <property type="match status" value="1"/>
</dbReference>
<reference evidence="6 7" key="1">
    <citation type="journal article" date="2012" name="J. Bacteriol.">
        <title>Genome Sequence of Galbibacter marinum Type Strain ck-I2-15.</title>
        <authorList>
            <person name="Lai Q."/>
            <person name="Li C."/>
            <person name="Shao Z."/>
        </authorList>
    </citation>
    <scope>NUCLEOTIDE SEQUENCE [LARGE SCALE GENOMIC DNA]</scope>
    <source>
        <strain evidence="7">ck-I2-15</strain>
    </source>
</reference>
<keyword evidence="7" id="KW-1185">Reference proteome</keyword>
<accession>K2QHU2</accession>
<feature type="domain" description="NlpC/P60" evidence="5">
    <location>
        <begin position="121"/>
        <end position="245"/>
    </location>
</feature>
<dbReference type="SUPFAM" id="SSF54001">
    <property type="entry name" value="Cysteine proteinases"/>
    <property type="match status" value="1"/>
</dbReference>
<dbReference type="eggNOG" id="COG0791">
    <property type="taxonomic scope" value="Bacteria"/>
</dbReference>
<dbReference type="OrthoDB" id="9813368at2"/>
<evidence type="ECO:0000256" key="2">
    <source>
        <dbReference type="ARBA" id="ARBA00022670"/>
    </source>
</evidence>
<keyword evidence="4" id="KW-0788">Thiol protease</keyword>
<dbReference type="InterPro" id="IPR041382">
    <property type="entry name" value="SH3_16"/>
</dbReference>
<dbReference type="RefSeq" id="WP_008992497.1">
    <property type="nucleotide sequence ID" value="NZ_AMSG01000026.1"/>
</dbReference>
<dbReference type="GO" id="GO:0008234">
    <property type="term" value="F:cysteine-type peptidase activity"/>
    <property type="evidence" value="ECO:0007669"/>
    <property type="project" value="UniProtKB-KW"/>
</dbReference>
<evidence type="ECO:0000313" key="6">
    <source>
        <dbReference type="EMBL" id="EKF54272.1"/>
    </source>
</evidence>
<dbReference type="PANTHER" id="PTHR47053:SF1">
    <property type="entry name" value="MUREIN DD-ENDOPEPTIDASE MEPH-RELATED"/>
    <property type="match status" value="1"/>
</dbReference>
<dbReference type="Pfam" id="PF00877">
    <property type="entry name" value="NLPC_P60"/>
    <property type="match status" value="1"/>
</dbReference>
<dbReference type="SUPFAM" id="SSF82057">
    <property type="entry name" value="Prokaryotic SH3-related domain"/>
    <property type="match status" value="1"/>
</dbReference>
<dbReference type="Proteomes" id="UP000007364">
    <property type="component" value="Unassembled WGS sequence"/>
</dbReference>
<dbReference type="PATRIC" id="fig|555500.3.peg.2740"/>
<dbReference type="STRING" id="555500.I215_13293"/>
<keyword evidence="2" id="KW-0645">Protease</keyword>
<gene>
    <name evidence="6" type="ORF">I215_13293</name>
</gene>
<evidence type="ECO:0000256" key="3">
    <source>
        <dbReference type="ARBA" id="ARBA00022801"/>
    </source>
</evidence>
<name>K2QHU2_9FLAO</name>
<dbReference type="EMBL" id="AMSG01000026">
    <property type="protein sequence ID" value="EKF54272.1"/>
    <property type="molecule type" value="Genomic_DNA"/>
</dbReference>
<comment type="similarity">
    <text evidence="1">Belongs to the peptidase C40 family.</text>
</comment>
<keyword evidence="3 6" id="KW-0378">Hydrolase</keyword>
<proteinExistence type="inferred from homology"/>
<dbReference type="InterPro" id="IPR051202">
    <property type="entry name" value="Peptidase_C40"/>
</dbReference>
<dbReference type="InterPro" id="IPR000064">
    <property type="entry name" value="NLP_P60_dom"/>
</dbReference>
<comment type="caution">
    <text evidence="6">The sequence shown here is derived from an EMBL/GenBank/DDBJ whole genome shotgun (WGS) entry which is preliminary data.</text>
</comment>